<name>A0AAD5LRJ6_PYTIN</name>
<accession>A0AAD5LRJ6</accession>
<dbReference type="PROSITE" id="PS00107">
    <property type="entry name" value="PROTEIN_KINASE_ATP"/>
    <property type="match status" value="1"/>
</dbReference>
<dbReference type="PANTHER" id="PTHR44329">
    <property type="entry name" value="SERINE/THREONINE-PROTEIN KINASE TNNI3K-RELATED"/>
    <property type="match status" value="1"/>
</dbReference>
<keyword evidence="12" id="KW-1185">Reference proteome</keyword>
<dbReference type="InterPro" id="IPR051681">
    <property type="entry name" value="Ser/Thr_Kinases-Pseudokinases"/>
</dbReference>
<keyword evidence="3 8" id="KW-0547">Nucleotide-binding</keyword>
<reference evidence="11" key="1">
    <citation type="submission" date="2021-12" db="EMBL/GenBank/DDBJ databases">
        <title>Prjna785345.</title>
        <authorList>
            <person name="Rujirawat T."/>
            <person name="Krajaejun T."/>
        </authorList>
    </citation>
    <scope>NUCLEOTIDE SEQUENCE</scope>
    <source>
        <strain evidence="11">Pi057C3</strain>
    </source>
</reference>
<dbReference type="InterPro" id="IPR001245">
    <property type="entry name" value="Ser-Thr/Tyr_kinase_cat_dom"/>
</dbReference>
<evidence type="ECO:0000256" key="3">
    <source>
        <dbReference type="ARBA" id="ARBA00022741"/>
    </source>
</evidence>
<dbReference type="GO" id="GO:0005524">
    <property type="term" value="F:ATP binding"/>
    <property type="evidence" value="ECO:0007669"/>
    <property type="project" value="UniProtKB-UniRule"/>
</dbReference>
<comment type="catalytic activity">
    <reaction evidence="7">
        <text>L-seryl-[protein] + ATP = O-phospho-L-seryl-[protein] + ADP + H(+)</text>
        <dbReference type="Rhea" id="RHEA:17989"/>
        <dbReference type="Rhea" id="RHEA-COMP:9863"/>
        <dbReference type="Rhea" id="RHEA-COMP:11604"/>
        <dbReference type="ChEBI" id="CHEBI:15378"/>
        <dbReference type="ChEBI" id="CHEBI:29999"/>
        <dbReference type="ChEBI" id="CHEBI:30616"/>
        <dbReference type="ChEBI" id="CHEBI:83421"/>
        <dbReference type="ChEBI" id="CHEBI:456216"/>
        <dbReference type="EC" id="2.7.11.1"/>
    </reaction>
</comment>
<evidence type="ECO:0000256" key="8">
    <source>
        <dbReference type="PROSITE-ProRule" id="PRU10141"/>
    </source>
</evidence>
<keyword evidence="5 8" id="KW-0067">ATP-binding</keyword>
<evidence type="ECO:0000256" key="4">
    <source>
        <dbReference type="ARBA" id="ARBA00022777"/>
    </source>
</evidence>
<dbReference type="InterPro" id="IPR000719">
    <property type="entry name" value="Prot_kinase_dom"/>
</dbReference>
<dbReference type="SUPFAM" id="SSF56112">
    <property type="entry name" value="Protein kinase-like (PK-like)"/>
    <property type="match status" value="1"/>
</dbReference>
<dbReference type="Proteomes" id="UP001209570">
    <property type="component" value="Unassembled WGS sequence"/>
</dbReference>
<comment type="caution">
    <text evidence="11">The sequence shown here is derived from an EMBL/GenBank/DDBJ whole genome shotgun (WGS) entry which is preliminary data.</text>
</comment>
<evidence type="ECO:0000256" key="1">
    <source>
        <dbReference type="ARBA" id="ARBA00022527"/>
    </source>
</evidence>
<dbReference type="Gene3D" id="3.30.200.20">
    <property type="entry name" value="Phosphorylase Kinase, domain 1"/>
    <property type="match status" value="1"/>
</dbReference>
<protein>
    <recommendedName>
        <fullName evidence="10">Protein kinase domain-containing protein</fullName>
    </recommendedName>
</protein>
<dbReference type="PROSITE" id="PS00108">
    <property type="entry name" value="PROTEIN_KINASE_ST"/>
    <property type="match status" value="1"/>
</dbReference>
<keyword evidence="2" id="KW-0808">Transferase</keyword>
<gene>
    <name evidence="11" type="ORF">P43SY_011836</name>
</gene>
<dbReference type="InterPro" id="IPR011009">
    <property type="entry name" value="Kinase-like_dom_sf"/>
</dbReference>
<dbReference type="Gene3D" id="1.10.510.10">
    <property type="entry name" value="Transferase(Phosphotransferase) domain 1"/>
    <property type="match status" value="1"/>
</dbReference>
<feature type="domain" description="Protein kinase" evidence="10">
    <location>
        <begin position="44"/>
        <end position="371"/>
    </location>
</feature>
<proteinExistence type="inferred from homology"/>
<evidence type="ECO:0000259" key="10">
    <source>
        <dbReference type="PROSITE" id="PS50011"/>
    </source>
</evidence>
<feature type="binding site" evidence="8">
    <location>
        <position position="72"/>
    </location>
    <ligand>
        <name>ATP</name>
        <dbReference type="ChEBI" id="CHEBI:30616"/>
    </ligand>
</feature>
<dbReference type="FunFam" id="3.30.200.20:FF:000034">
    <property type="entry name" value="Kinase suppressor of Ras 1"/>
    <property type="match status" value="1"/>
</dbReference>
<keyword evidence="1 9" id="KW-0723">Serine/threonine-protein kinase</keyword>
<evidence type="ECO:0000256" key="9">
    <source>
        <dbReference type="RuleBase" id="RU000304"/>
    </source>
</evidence>
<dbReference type="PROSITE" id="PS50011">
    <property type="entry name" value="PROTEIN_KINASE_DOM"/>
    <property type="match status" value="1"/>
</dbReference>
<dbReference type="GO" id="GO:0004674">
    <property type="term" value="F:protein serine/threonine kinase activity"/>
    <property type="evidence" value="ECO:0007669"/>
    <property type="project" value="UniProtKB-KW"/>
</dbReference>
<keyword evidence="4" id="KW-0418">Kinase</keyword>
<dbReference type="Pfam" id="PF00069">
    <property type="entry name" value="Pkinase"/>
    <property type="match status" value="1"/>
</dbReference>
<dbReference type="Pfam" id="PF07714">
    <property type="entry name" value="PK_Tyr_Ser-Thr"/>
    <property type="match status" value="1"/>
</dbReference>
<evidence type="ECO:0000313" key="11">
    <source>
        <dbReference type="EMBL" id="KAJ0390598.1"/>
    </source>
</evidence>
<sequence>MGQRAVSLQTLFRQKHNLSERVSSQGLHVLIEMHRKFIIDFAYLELRQRIGTGASAVVFHGLLHSKTDVAVKVYTPSEFSEDTVAAFSQEAALCGALHHPNVVKFYGMCVCPPTICLVSELCQGSLEDVMLAASRRPQHAHRQQQLIDLAYMLDAARAVAYIHSFSPAFLHRDIKPGNFLIDADNTVKLTDFGESRSLPRAHVQSRAAASSTPAATGATATSGVSARSLFLSSGATLRQEAGRASSVGSDKTAGGLGELKLTVKGTVDYMAPEVINGKAGLAQYGEAADVYSLAMTMWDILNPGQDKFPMARNNHLHVFELVLDGRRPVLRDPLHPSLQAVMESAWHSDPRLRPSAQNVVSILEGVQEELLAVFAVDLRDELDDGAMGNPTSGPATRSFLAQHAIERMAELGFVATQPEAVRLGNALMDAGMLHHWKHDPDPGAGRGRRL</sequence>
<dbReference type="AlphaFoldDB" id="A0AAD5LRJ6"/>
<evidence type="ECO:0000256" key="6">
    <source>
        <dbReference type="ARBA" id="ARBA00047899"/>
    </source>
</evidence>
<dbReference type="EMBL" id="JAKCXM010001887">
    <property type="protein sequence ID" value="KAJ0390598.1"/>
    <property type="molecule type" value="Genomic_DNA"/>
</dbReference>
<evidence type="ECO:0000256" key="2">
    <source>
        <dbReference type="ARBA" id="ARBA00022679"/>
    </source>
</evidence>
<evidence type="ECO:0000313" key="12">
    <source>
        <dbReference type="Proteomes" id="UP001209570"/>
    </source>
</evidence>
<evidence type="ECO:0000256" key="7">
    <source>
        <dbReference type="ARBA" id="ARBA00048679"/>
    </source>
</evidence>
<organism evidence="11 12">
    <name type="scientific">Pythium insidiosum</name>
    <name type="common">Pythiosis disease agent</name>
    <dbReference type="NCBI Taxonomy" id="114742"/>
    <lineage>
        <taxon>Eukaryota</taxon>
        <taxon>Sar</taxon>
        <taxon>Stramenopiles</taxon>
        <taxon>Oomycota</taxon>
        <taxon>Peronosporomycetes</taxon>
        <taxon>Pythiales</taxon>
        <taxon>Pythiaceae</taxon>
        <taxon>Pythium</taxon>
    </lineage>
</organism>
<comment type="catalytic activity">
    <reaction evidence="6">
        <text>L-threonyl-[protein] + ATP = O-phospho-L-threonyl-[protein] + ADP + H(+)</text>
        <dbReference type="Rhea" id="RHEA:46608"/>
        <dbReference type="Rhea" id="RHEA-COMP:11060"/>
        <dbReference type="Rhea" id="RHEA-COMP:11605"/>
        <dbReference type="ChEBI" id="CHEBI:15378"/>
        <dbReference type="ChEBI" id="CHEBI:30013"/>
        <dbReference type="ChEBI" id="CHEBI:30616"/>
        <dbReference type="ChEBI" id="CHEBI:61977"/>
        <dbReference type="ChEBI" id="CHEBI:456216"/>
        <dbReference type="EC" id="2.7.11.1"/>
    </reaction>
</comment>
<comment type="similarity">
    <text evidence="9">Belongs to the protein kinase superfamily.</text>
</comment>
<dbReference type="SMART" id="SM00220">
    <property type="entry name" value="S_TKc"/>
    <property type="match status" value="1"/>
</dbReference>
<dbReference type="InterPro" id="IPR017441">
    <property type="entry name" value="Protein_kinase_ATP_BS"/>
</dbReference>
<dbReference type="InterPro" id="IPR008271">
    <property type="entry name" value="Ser/Thr_kinase_AS"/>
</dbReference>
<dbReference type="PANTHER" id="PTHR44329:SF289">
    <property type="entry name" value="SERINE_THREONINE-PROTEIN KINASE VIK"/>
    <property type="match status" value="1"/>
</dbReference>
<evidence type="ECO:0000256" key="5">
    <source>
        <dbReference type="ARBA" id="ARBA00022840"/>
    </source>
</evidence>